<keyword evidence="11 21" id="KW-1133">Transmembrane helix</keyword>
<feature type="domain" description="G-protein coupled receptors family 2 profile 2" evidence="26">
    <location>
        <begin position="1133"/>
        <end position="1389"/>
    </location>
</feature>
<proteinExistence type="evidence at transcript level"/>
<dbReference type="InterPro" id="IPR017981">
    <property type="entry name" value="GPCR_2-like_7TM"/>
</dbReference>
<dbReference type="SUPFAM" id="SSF57196">
    <property type="entry name" value="EGF/Laminin"/>
    <property type="match status" value="1"/>
</dbReference>
<dbReference type="PROSITE" id="PS50070">
    <property type="entry name" value="KRINGLE_2"/>
    <property type="match status" value="1"/>
</dbReference>
<organism evidence="27">
    <name type="scientific">Phallusia mammillata</name>
    <dbReference type="NCBI Taxonomy" id="59560"/>
    <lineage>
        <taxon>Eukaryota</taxon>
        <taxon>Metazoa</taxon>
        <taxon>Chordata</taxon>
        <taxon>Tunicata</taxon>
        <taxon>Ascidiacea</taxon>
        <taxon>Phlebobranchia</taxon>
        <taxon>Ascidiidae</taxon>
        <taxon>Phallusia</taxon>
    </lineage>
</organism>
<comment type="subcellular location">
    <subcellularLocation>
        <location evidence="2">Cell membrane</location>
        <topology evidence="2">Multi-pass membrane protein</topology>
    </subcellularLocation>
    <subcellularLocation>
        <location evidence="1">Cell membrane</location>
        <topology evidence="1">Single-pass type I membrane protein</topology>
    </subcellularLocation>
</comment>
<dbReference type="InterPro" id="IPR001879">
    <property type="entry name" value="GPCR_2_extracellular_dom"/>
</dbReference>
<feature type="region of interest" description="Disordered" evidence="20">
    <location>
        <begin position="557"/>
        <end position="601"/>
    </location>
</feature>
<dbReference type="InterPro" id="IPR036445">
    <property type="entry name" value="GPCR_2_extracell_dom_sf"/>
</dbReference>
<dbReference type="SMART" id="SM00179">
    <property type="entry name" value="EGF_CA"/>
    <property type="match status" value="3"/>
</dbReference>
<feature type="compositionally biased region" description="Polar residues" evidence="20">
    <location>
        <begin position="1421"/>
        <end position="1442"/>
    </location>
</feature>
<dbReference type="SUPFAM" id="SSF57184">
    <property type="entry name" value="Growth factor receptor domain"/>
    <property type="match status" value="1"/>
</dbReference>
<dbReference type="SUPFAM" id="SSF81321">
    <property type="entry name" value="Family A G protein-coupled receptor-like"/>
    <property type="match status" value="1"/>
</dbReference>
<feature type="disulfide bond" evidence="18">
    <location>
        <begin position="712"/>
        <end position="721"/>
    </location>
</feature>
<feature type="transmembrane region" description="Helical" evidence="21">
    <location>
        <begin position="1238"/>
        <end position="1263"/>
    </location>
</feature>
<dbReference type="FunFam" id="2.10.25.10:FF:000004">
    <property type="entry name" value="Neurogenic locus notch 1"/>
    <property type="match status" value="1"/>
</dbReference>
<evidence type="ECO:0000256" key="15">
    <source>
        <dbReference type="ARBA" id="ARBA00023170"/>
    </source>
</evidence>
<dbReference type="Gene3D" id="2.10.25.10">
    <property type="entry name" value="Laminin"/>
    <property type="match status" value="3"/>
</dbReference>
<dbReference type="PROSITE" id="PS50261">
    <property type="entry name" value="G_PROTEIN_RECEP_F2_4"/>
    <property type="match status" value="1"/>
</dbReference>
<feature type="region of interest" description="Disordered" evidence="20">
    <location>
        <begin position="1576"/>
        <end position="1681"/>
    </location>
</feature>
<dbReference type="Gene3D" id="2.40.20.10">
    <property type="entry name" value="Plasminogen Kringle 4"/>
    <property type="match status" value="1"/>
</dbReference>
<dbReference type="GO" id="GO:0007160">
    <property type="term" value="P:cell-matrix adhesion"/>
    <property type="evidence" value="ECO:0007669"/>
    <property type="project" value="InterPro"/>
</dbReference>
<dbReference type="PROSITE" id="PS00022">
    <property type="entry name" value="EGF_1"/>
    <property type="match status" value="3"/>
</dbReference>
<evidence type="ECO:0000259" key="22">
    <source>
        <dbReference type="PROSITE" id="PS50026"/>
    </source>
</evidence>
<dbReference type="SMART" id="SM00181">
    <property type="entry name" value="EGF"/>
    <property type="match status" value="3"/>
</dbReference>
<keyword evidence="17" id="KW-0807">Transducer</keyword>
<dbReference type="Pfam" id="PF00002">
    <property type="entry name" value="7tm_2"/>
    <property type="match status" value="1"/>
</dbReference>
<feature type="transmembrane region" description="Helical" evidence="21">
    <location>
        <begin position="1135"/>
        <end position="1158"/>
    </location>
</feature>
<comment type="similarity">
    <text evidence="3">Belongs to the G-protein coupled receptor 2 family. LN-TM7 subfamily.</text>
</comment>
<dbReference type="FunFam" id="2.10.25.10:FF:000391">
    <property type="entry name" value="Weary, isoform C"/>
    <property type="match status" value="1"/>
</dbReference>
<feature type="domain" description="GAIN-B" evidence="24">
    <location>
        <begin position="955"/>
        <end position="1122"/>
    </location>
</feature>
<evidence type="ECO:0000256" key="17">
    <source>
        <dbReference type="ARBA" id="ARBA00023224"/>
    </source>
</evidence>
<evidence type="ECO:0000256" key="20">
    <source>
        <dbReference type="SAM" id="MobiDB-lite"/>
    </source>
</evidence>
<dbReference type="InterPro" id="IPR038178">
    <property type="entry name" value="Kringle_sf"/>
</dbReference>
<dbReference type="PROSITE" id="PS00010">
    <property type="entry name" value="ASX_HYDROXYL"/>
    <property type="match status" value="2"/>
</dbReference>
<keyword evidence="12" id="KW-0297">G-protein coupled receptor</keyword>
<comment type="caution">
    <text evidence="18">Lacks conserved residue(s) required for the propagation of feature annotation.</text>
</comment>
<feature type="region of interest" description="Disordered" evidence="20">
    <location>
        <begin position="1411"/>
        <end position="1442"/>
    </location>
</feature>
<feature type="domain" description="EGF-like" evidence="22">
    <location>
        <begin position="686"/>
        <end position="722"/>
    </location>
</feature>
<evidence type="ECO:0000259" key="23">
    <source>
        <dbReference type="PROSITE" id="PS50070"/>
    </source>
</evidence>
<dbReference type="CDD" id="cd00108">
    <property type="entry name" value="KR"/>
    <property type="match status" value="1"/>
</dbReference>
<feature type="disulfide bond" evidence="18">
    <location>
        <begin position="636"/>
        <end position="645"/>
    </location>
</feature>
<keyword evidence="15" id="KW-0675">Receptor</keyword>
<evidence type="ECO:0000256" key="19">
    <source>
        <dbReference type="PROSITE-ProRule" id="PRU00121"/>
    </source>
</evidence>
<dbReference type="Gene3D" id="1.20.1070.10">
    <property type="entry name" value="Rhodopsin 7-helix transmembrane proteins"/>
    <property type="match status" value="1"/>
</dbReference>
<evidence type="ECO:0000256" key="18">
    <source>
        <dbReference type="PROSITE-ProRule" id="PRU00076"/>
    </source>
</evidence>
<dbReference type="InterPro" id="IPR000001">
    <property type="entry name" value="Kringle"/>
</dbReference>
<dbReference type="InterPro" id="IPR013806">
    <property type="entry name" value="Kringle-like"/>
</dbReference>
<dbReference type="FunFam" id="2.40.20.10:FF:000025">
    <property type="entry name" value="Plasminogen"/>
    <property type="match status" value="1"/>
</dbReference>
<dbReference type="PRINTS" id="PR00010">
    <property type="entry name" value="EGFBLOOD"/>
</dbReference>
<evidence type="ECO:0000256" key="11">
    <source>
        <dbReference type="ARBA" id="ARBA00022989"/>
    </source>
</evidence>
<dbReference type="PROSITE" id="PS01187">
    <property type="entry name" value="EGF_CA"/>
    <property type="match status" value="1"/>
</dbReference>
<feature type="transmembrane region" description="Helical" evidence="21">
    <location>
        <begin position="1283"/>
        <end position="1311"/>
    </location>
</feature>
<dbReference type="CDD" id="cd15040">
    <property type="entry name" value="7tmB2_Adhesion"/>
    <property type="match status" value="1"/>
</dbReference>
<keyword evidence="4" id="KW-1003">Cell membrane</keyword>
<dbReference type="Pfam" id="PF00008">
    <property type="entry name" value="EGF"/>
    <property type="match status" value="3"/>
</dbReference>
<protein>
    <submittedName>
        <fullName evidence="27">Uncharacterized protein LOC101242091</fullName>
    </submittedName>
</protein>
<evidence type="ECO:0000256" key="10">
    <source>
        <dbReference type="ARBA" id="ARBA00022837"/>
    </source>
</evidence>
<reference evidence="27" key="1">
    <citation type="submission" date="2020-04" db="EMBL/GenBank/DDBJ databases">
        <authorList>
            <person name="Neveu A P."/>
        </authorList>
    </citation>
    <scope>NUCLEOTIDE SEQUENCE</scope>
    <source>
        <tissue evidence="27">Whole embryo</tissue>
    </source>
</reference>
<dbReference type="Gene3D" id="2.60.220.50">
    <property type="match status" value="1"/>
</dbReference>
<name>A0A6F9DIW3_9ASCI</name>
<dbReference type="InterPro" id="IPR046338">
    <property type="entry name" value="GAIN_dom_sf"/>
</dbReference>
<dbReference type="CDD" id="cd00054">
    <property type="entry name" value="EGF_CA"/>
    <property type="match status" value="3"/>
</dbReference>
<evidence type="ECO:0000256" key="16">
    <source>
        <dbReference type="ARBA" id="ARBA00023180"/>
    </source>
</evidence>
<dbReference type="EMBL" id="LR787217">
    <property type="protein sequence ID" value="CAB3263079.1"/>
    <property type="molecule type" value="mRNA"/>
</dbReference>
<keyword evidence="5 18" id="KW-0245">EGF-like domain</keyword>
<keyword evidence="13 21" id="KW-0472">Membrane</keyword>
<dbReference type="InterPro" id="IPR009030">
    <property type="entry name" value="Growth_fac_rcpt_cys_sf"/>
</dbReference>
<evidence type="ECO:0000256" key="6">
    <source>
        <dbReference type="ARBA" id="ARBA00022572"/>
    </source>
</evidence>
<evidence type="ECO:0000256" key="7">
    <source>
        <dbReference type="ARBA" id="ARBA00022692"/>
    </source>
</evidence>
<dbReference type="GO" id="GO:0005886">
    <property type="term" value="C:plasma membrane"/>
    <property type="evidence" value="ECO:0007669"/>
    <property type="project" value="UniProtKB-SubCell"/>
</dbReference>
<dbReference type="InterPro" id="IPR057244">
    <property type="entry name" value="GAIN_B"/>
</dbReference>
<evidence type="ECO:0000313" key="27">
    <source>
        <dbReference type="EMBL" id="CAB3263079.1"/>
    </source>
</evidence>
<feature type="compositionally biased region" description="Polar residues" evidence="20">
    <location>
        <begin position="1665"/>
        <end position="1681"/>
    </location>
</feature>
<evidence type="ECO:0000259" key="25">
    <source>
        <dbReference type="PROSITE" id="PS50227"/>
    </source>
</evidence>
<evidence type="ECO:0000256" key="2">
    <source>
        <dbReference type="ARBA" id="ARBA00004651"/>
    </source>
</evidence>
<evidence type="ECO:0000256" key="13">
    <source>
        <dbReference type="ARBA" id="ARBA00023136"/>
    </source>
</evidence>
<feature type="transmembrane region" description="Helical" evidence="21">
    <location>
        <begin position="1338"/>
        <end position="1359"/>
    </location>
</feature>
<feature type="compositionally biased region" description="Low complexity" evidence="20">
    <location>
        <begin position="1645"/>
        <end position="1664"/>
    </location>
</feature>
<dbReference type="InterPro" id="IPR000832">
    <property type="entry name" value="GPCR_2_secretin-like"/>
</dbReference>
<dbReference type="InterPro" id="IPR018056">
    <property type="entry name" value="Kringle_CS"/>
</dbReference>
<keyword evidence="9" id="KW-0677">Repeat</keyword>
<evidence type="ECO:0000256" key="5">
    <source>
        <dbReference type="ARBA" id="ARBA00022536"/>
    </source>
</evidence>
<keyword evidence="16" id="KW-0325">Glycoprotein</keyword>
<dbReference type="SUPFAM" id="SSF57440">
    <property type="entry name" value="Kringle-like"/>
    <property type="match status" value="1"/>
</dbReference>
<dbReference type="PANTHER" id="PTHR45692">
    <property type="entry name" value="G_PROTEIN_RECEP_F2_4 DOMAIN-CONTAINING PROTEIN"/>
    <property type="match status" value="1"/>
</dbReference>
<dbReference type="SMART" id="SM00008">
    <property type="entry name" value="HormR"/>
    <property type="match status" value="1"/>
</dbReference>
<dbReference type="PROSITE" id="PS50227">
    <property type="entry name" value="G_PROTEIN_RECEP_F2_3"/>
    <property type="match status" value="1"/>
</dbReference>
<feature type="transmembrane region" description="Helical" evidence="21">
    <location>
        <begin position="38"/>
        <end position="58"/>
    </location>
</feature>
<dbReference type="Pfam" id="PF00051">
    <property type="entry name" value="Kringle"/>
    <property type="match status" value="1"/>
</dbReference>
<dbReference type="PROSITE" id="PS01186">
    <property type="entry name" value="EGF_2"/>
    <property type="match status" value="3"/>
</dbReference>
<dbReference type="InterPro" id="IPR018097">
    <property type="entry name" value="EGF_Ca-bd_CS"/>
</dbReference>
<keyword evidence="10" id="KW-0106">Calcium</keyword>
<feature type="domain" description="EGF-like" evidence="22">
    <location>
        <begin position="610"/>
        <end position="646"/>
    </location>
</feature>
<feature type="domain" description="EGF-like" evidence="22">
    <location>
        <begin position="648"/>
        <end position="684"/>
    </location>
</feature>
<feature type="transmembrane region" description="Helical" evidence="21">
    <location>
        <begin position="1198"/>
        <end position="1217"/>
    </location>
</feature>
<dbReference type="GO" id="GO:0004930">
    <property type="term" value="F:G protein-coupled receptor activity"/>
    <property type="evidence" value="ECO:0007669"/>
    <property type="project" value="UniProtKB-KW"/>
</dbReference>
<dbReference type="PRINTS" id="PR00249">
    <property type="entry name" value="GPCRSECRETIN"/>
</dbReference>
<evidence type="ECO:0000256" key="3">
    <source>
        <dbReference type="ARBA" id="ARBA00010933"/>
    </source>
</evidence>
<feature type="compositionally biased region" description="Basic and acidic residues" evidence="20">
    <location>
        <begin position="1576"/>
        <end position="1590"/>
    </location>
</feature>
<feature type="domain" description="Kringle" evidence="23">
    <location>
        <begin position="235"/>
        <end position="313"/>
    </location>
</feature>
<dbReference type="InterPro" id="IPR000203">
    <property type="entry name" value="GPS"/>
</dbReference>
<sequence length="1778" mass="195812">MKLEGHAIIRQRRKNFVCQAALKDVAEKFRFRTLSGNIYATVCLVFFSMLTTAISQQVNGLQNLANNNVTNENQFMCNGSLSFASTSAQTEVVLFDAKTSTSPVQFQLSKRYYVARTPFRVILSTKVENSSSSPNITAFFIQAHKDNTTELTGKFSTRFSNHDIDVHTCGNTTSFDTATINHSKFRARHVVTLYWIPDENSAFSGLIRFNANVRLSTNETWKGLSSFEIVPKVTECVIGDGNTYRGTVHTTVSGNECQRWDSNIPHNHYTTPEHYPEDDLVSNFCRNMDNDTSPWCYTTDSSKRYEKCIIPKCTDELPDFFYPFGLSEGDQILSKTDRISANKPMIQKLRTKKANLTSFAVTENGLLLFNNNTNLIGLPPRKFPINRIIGSALPRTMAIAVFWAKINRTNSDPGKSLVFYQQSTDAGLLSRVTDDIKTLASQAIDKNYTLDDFRASFAIVATWFLVSDSSNNSNKSSFQVVLAGDDEKTFIVLNYATKRWTNNQLGQVGYDFDLGEHGNVWRNDDTTASDLSSFVSRRSNVRAMGRWLMDISPSCNCDGKKPSPSAASQPSTTPGTDPRSVRLNNQSTTSTQNELRLRNETDGDVLTGRQIDPCGKTPCNNGGTCTANGNQFSCSCVPGFTGSTCSGNINECVSQPCQNGGTCQDFVNKYSCLCPNGYEGNNCERTAITCAEEPCQNGGQCIDGIGGFSCRCATGFTGKTCNTSFCVDGSCTSPTPCVSLFSGRMNCTCTTNKHQTCMTLQETIPPPSNCLQERLGSQVYGYIVWKETSRGTTVLVPCPVPSNQNASRRCSQLRGWEDSDMSNCQSLSETSLFLQGLFLGPISAENASSVFSQLAQVTSLPSTVLNAYDIGNVAMTLQRGLDIIGTMNVTTAEDVLSATGNVLLSSENERRLAGEVSSANALFVENVEATTLKLDLNDSEVSYARSPSIDIFVAQQLLTASDISISLSNELSTEIVFNENTSNEAQASLTLPASIWDNNQTTNSTVQFVTYKMSTLFEFSNTNLIPLANPQSQLIVSDLVLSGAVGNMSIQNLTEPVVITFQHAQTLNMVHCVFWRPPVKDETEGSWSTDGCVATAISDTVTICECDHLTNFAVLLDIYNAQDMIGDPHVLALRILTYIGCGISILGLSLTLISYVLFGKLKKDIPSKILTCLCAALIAVNVFFLILVPSYSNSRACVAVAVLLHYFLLCSLMWMGVEAMNMYIALIRVFNAYYRRYLIKLSLAGWGVPFIFVAVALGLHFGVEPSYVRLENQQICWLRSNVFYGTLVAPFGVIFIFNSIIFCLVLGQLLGMSSRRKLKKRDSRRMKRPVKGENARKFRGAVGLMALLGITWGLAFVAVGEAHLAFSYAFVLLNSTQGFWVFVFHCLLKHEIVRGWRHLLQGKKLRDLRSSSKQWTRRNSENSSASTRGSRSTPVASRTTSTASINRTLDSEDALSLSKSKLPPELKANKVETKLFDKKELPVSNSIIKEKQLPLQASTSVSSDEVAVRRLVRRIPRPVIAPPSVSVAVQTDPVMHHKKKLQKALSTGTNIREKYRIISSNGNLIKLEEPRKEVLRENESLRDSGDDARSHQRVSTSSSNESGIYSDNVSGKSVGNISDDKTFEGDIGQVSGDELSPSHHYHGDSSSVSSSTSCASSNSVEASTVRNIRSQQTQGGLESESKVSTTWIPPLVIKRAEFNMSQTRHAKKLTNVRSKSQPIFLNLPGKEKLSTLQLQDPVVENEIDPIVALNNTSVTGIDDAIRMTKFRINRGSFHDTCP</sequence>
<dbReference type="SMART" id="SM00303">
    <property type="entry name" value="GPS"/>
    <property type="match status" value="1"/>
</dbReference>
<keyword evidence="6 19" id="KW-0420">Kringle</keyword>
<evidence type="ECO:0000256" key="21">
    <source>
        <dbReference type="SAM" id="Phobius"/>
    </source>
</evidence>
<feature type="compositionally biased region" description="Polar residues" evidence="20">
    <location>
        <begin position="1593"/>
        <end position="1616"/>
    </location>
</feature>
<evidence type="ECO:0000256" key="12">
    <source>
        <dbReference type="ARBA" id="ARBA00023040"/>
    </source>
</evidence>
<feature type="domain" description="G-protein coupled receptors family 2 profile 1" evidence="25">
    <location>
        <begin position="746"/>
        <end position="828"/>
    </location>
</feature>
<keyword evidence="8" id="KW-0732">Signal</keyword>
<feature type="disulfide bond" evidence="19">
    <location>
        <begin position="257"/>
        <end position="296"/>
    </location>
</feature>
<feature type="compositionally biased region" description="Polar residues" evidence="20">
    <location>
        <begin position="582"/>
        <end position="594"/>
    </location>
</feature>
<feature type="compositionally biased region" description="Low complexity" evidence="20">
    <location>
        <begin position="562"/>
        <end position="574"/>
    </location>
</feature>
<evidence type="ECO:0000256" key="14">
    <source>
        <dbReference type="ARBA" id="ARBA00023157"/>
    </source>
</evidence>
<gene>
    <name evidence="27" type="primary">LOC101242091</name>
</gene>
<dbReference type="GO" id="GO:0007166">
    <property type="term" value="P:cell surface receptor signaling pathway"/>
    <property type="evidence" value="ECO:0007669"/>
    <property type="project" value="InterPro"/>
</dbReference>
<dbReference type="Pfam" id="PF06119">
    <property type="entry name" value="NIDO"/>
    <property type="match status" value="1"/>
</dbReference>
<dbReference type="InterPro" id="IPR000742">
    <property type="entry name" value="EGF"/>
</dbReference>
<dbReference type="SMART" id="SM00130">
    <property type="entry name" value="KR"/>
    <property type="match status" value="1"/>
</dbReference>
<dbReference type="InterPro" id="IPR001881">
    <property type="entry name" value="EGF-like_Ca-bd_dom"/>
</dbReference>
<dbReference type="PRINTS" id="PR00018">
    <property type="entry name" value="KRINGLE"/>
</dbReference>
<dbReference type="SMART" id="SM00539">
    <property type="entry name" value="NIDO"/>
    <property type="match status" value="1"/>
</dbReference>
<accession>A0A6F9DIW3</accession>
<dbReference type="PROSITE" id="PS50221">
    <property type="entry name" value="GAIN_B"/>
    <property type="match status" value="1"/>
</dbReference>
<dbReference type="InterPro" id="IPR000152">
    <property type="entry name" value="EGF-type_Asp/Asn_hydroxyl_site"/>
</dbReference>
<feature type="disulfide bond" evidence="18">
    <location>
        <begin position="674"/>
        <end position="683"/>
    </location>
</feature>
<dbReference type="PANTHER" id="PTHR45692:SF1">
    <property type="entry name" value="G-PROTEIN COUPLED RECEPTORS FAMILY 2 PROFILE 2 DOMAIN-CONTAINING PROTEIN"/>
    <property type="match status" value="1"/>
</dbReference>
<dbReference type="GO" id="GO:0005509">
    <property type="term" value="F:calcium ion binding"/>
    <property type="evidence" value="ECO:0007669"/>
    <property type="project" value="InterPro"/>
</dbReference>
<dbReference type="PROSITE" id="PS50026">
    <property type="entry name" value="EGF_3"/>
    <property type="match status" value="3"/>
</dbReference>
<keyword evidence="14 18" id="KW-1015">Disulfide bond</keyword>
<evidence type="ECO:0000259" key="24">
    <source>
        <dbReference type="PROSITE" id="PS50221"/>
    </source>
</evidence>
<feature type="transmembrane region" description="Helical" evidence="21">
    <location>
        <begin position="1170"/>
        <end position="1192"/>
    </location>
</feature>
<dbReference type="Pfam" id="PF01825">
    <property type="entry name" value="GPS"/>
    <property type="match status" value="1"/>
</dbReference>
<evidence type="ECO:0000256" key="8">
    <source>
        <dbReference type="ARBA" id="ARBA00022729"/>
    </source>
</evidence>
<evidence type="ECO:0000256" key="1">
    <source>
        <dbReference type="ARBA" id="ARBA00004251"/>
    </source>
</evidence>
<dbReference type="Gene3D" id="4.10.1240.10">
    <property type="entry name" value="GPCR, family 2, extracellular hormone receptor domain"/>
    <property type="match status" value="1"/>
</dbReference>
<feature type="disulfide bond" evidence="19">
    <location>
        <begin position="236"/>
        <end position="313"/>
    </location>
</feature>
<evidence type="ECO:0000259" key="26">
    <source>
        <dbReference type="PROSITE" id="PS50261"/>
    </source>
</evidence>
<feature type="disulfide bond" evidence="19">
    <location>
        <begin position="285"/>
        <end position="308"/>
    </location>
</feature>
<dbReference type="PROSITE" id="PS00021">
    <property type="entry name" value="KRINGLE_1"/>
    <property type="match status" value="1"/>
</dbReference>
<keyword evidence="7 21" id="KW-0812">Transmembrane</keyword>
<dbReference type="InterPro" id="IPR003886">
    <property type="entry name" value="NIDO_dom"/>
</dbReference>
<evidence type="ECO:0000256" key="4">
    <source>
        <dbReference type="ARBA" id="ARBA00022475"/>
    </source>
</evidence>
<evidence type="ECO:0000256" key="9">
    <source>
        <dbReference type="ARBA" id="ARBA00022737"/>
    </source>
</evidence>